<gene>
    <name evidence="1" type="ORF">RO3G_01832</name>
</gene>
<accession>I1BLP8</accession>
<dbReference type="AlphaFoldDB" id="I1BLP8"/>
<reference evidence="1 2" key="1">
    <citation type="journal article" date="2009" name="PLoS Genet.">
        <title>Genomic analysis of the basal lineage fungus Rhizopus oryzae reveals a whole-genome duplication.</title>
        <authorList>
            <person name="Ma L.-J."/>
            <person name="Ibrahim A.S."/>
            <person name="Skory C."/>
            <person name="Grabherr M.G."/>
            <person name="Burger G."/>
            <person name="Butler M."/>
            <person name="Elias M."/>
            <person name="Idnurm A."/>
            <person name="Lang B.F."/>
            <person name="Sone T."/>
            <person name="Abe A."/>
            <person name="Calvo S.E."/>
            <person name="Corrochano L.M."/>
            <person name="Engels R."/>
            <person name="Fu J."/>
            <person name="Hansberg W."/>
            <person name="Kim J.-M."/>
            <person name="Kodira C.D."/>
            <person name="Koehrsen M.J."/>
            <person name="Liu B."/>
            <person name="Miranda-Saavedra D."/>
            <person name="O'Leary S."/>
            <person name="Ortiz-Castellanos L."/>
            <person name="Poulter R."/>
            <person name="Rodriguez-Romero J."/>
            <person name="Ruiz-Herrera J."/>
            <person name="Shen Y.-Q."/>
            <person name="Zeng Q."/>
            <person name="Galagan J."/>
            <person name="Birren B.W."/>
            <person name="Cuomo C.A."/>
            <person name="Wickes B.L."/>
        </authorList>
    </citation>
    <scope>NUCLEOTIDE SEQUENCE [LARGE SCALE GENOMIC DNA]</scope>
    <source>
        <strain evidence="2">RA 99-880 / ATCC MYA-4621 / FGSC 9543 / NRRL 43880</strain>
    </source>
</reference>
<sequence length="98" mass="11150">MTRSYLFNFISNYNVTSVIEERLSSPIQSSFLDSVKPQTVKYITESNVFTDETGFHTNMKASRAWDSRGRMAVVTTPTTKAFTHTIIDAIPLLVLYHL</sequence>
<keyword evidence="2" id="KW-1185">Reference proteome</keyword>
<evidence type="ECO:0000313" key="1">
    <source>
        <dbReference type="EMBL" id="EIE77128.1"/>
    </source>
</evidence>
<dbReference type="GeneID" id="93608804"/>
<evidence type="ECO:0000313" key="2">
    <source>
        <dbReference type="Proteomes" id="UP000009138"/>
    </source>
</evidence>
<organism evidence="1 2">
    <name type="scientific">Rhizopus delemar (strain RA 99-880 / ATCC MYA-4621 / FGSC 9543 / NRRL 43880)</name>
    <name type="common">Mucormycosis agent</name>
    <name type="synonym">Rhizopus arrhizus var. delemar</name>
    <dbReference type="NCBI Taxonomy" id="246409"/>
    <lineage>
        <taxon>Eukaryota</taxon>
        <taxon>Fungi</taxon>
        <taxon>Fungi incertae sedis</taxon>
        <taxon>Mucoromycota</taxon>
        <taxon>Mucoromycotina</taxon>
        <taxon>Mucoromycetes</taxon>
        <taxon>Mucorales</taxon>
        <taxon>Mucorineae</taxon>
        <taxon>Rhizopodaceae</taxon>
        <taxon>Rhizopus</taxon>
    </lineage>
</organism>
<dbReference type="VEuPathDB" id="FungiDB:RO3G_01832"/>
<protein>
    <submittedName>
        <fullName evidence="1">Uncharacterized protein</fullName>
    </submittedName>
</protein>
<proteinExistence type="predicted"/>
<name>I1BLP8_RHIO9</name>
<dbReference type="InParanoid" id="I1BLP8"/>
<dbReference type="Proteomes" id="UP000009138">
    <property type="component" value="Unassembled WGS sequence"/>
</dbReference>
<dbReference type="RefSeq" id="XP_067512524.1">
    <property type="nucleotide sequence ID" value="XM_067656423.1"/>
</dbReference>
<dbReference type="EMBL" id="CH476732">
    <property type="protein sequence ID" value="EIE77128.1"/>
    <property type="molecule type" value="Genomic_DNA"/>
</dbReference>